<sequence length="708" mass="78606">MDTSNPVSHFFTIPSQITQSAGQAFGPASATSYRISAAFNATASAKAFAICKGIVMIQSNASSASKVNLILKPYTQPISGVNIKYFIYRGLRKSDFFDSSGIVLTSGSDFITKIRDDFNSFHADDPVNPNPPFLAKYIGFDPQNQPDTLLIDDFFFKESQYVESGGEFVEDEDAFGAFELPLITMGASLGYFSAGECAVDVVLDYGDYRPLGELGEFNFNLYYARANKVSIVLPGNDVYEDKVIKEQIFQFLDIAAYFGSHTDNGTVIIDNNGTKENKTGTAIYSAVLTNFNTKNQLYLYIQSDRTRSYNFYGTYNIAETDNSLKYGTVVNSLTDRIYATQGWPVIIESPSTSSIFLQFLTDNNVNTVLYGQKATILNGAKNNFSNAQDLILPADEAGNLSSFTKILELSNPNSSFNAPVISTFNIIIYQGMVYKYLAGETLDENNNLTPIYFTPIFLDDIFDLGTTSNFVTEENQGVYKISFYKIKVLNNFFEGKQLGSYALQNVFVRDFISSPNLTKIERVIYITETIETLNSAGSFLSEQSSLTYTSSSSSLNLSTSDTYSIPPPFFISTLRFEDEGRQIQGLILNQYDGAIPSKVAIGITRSENLLLVDLINDGQFTNKKIIMVDIFDTANTVIKSSEGIKYQKYKLAVAVENSSGNLQLLYPSTNVFVFSIDRKFYFSDGFSEYVPDSENLKDDIVINIELAI</sequence>
<proteinExistence type="predicted"/>
<keyword evidence="2" id="KW-1185">Reference proteome</keyword>
<organism evidence="1 2">
    <name type="scientific">Flavobacterium akiainvivens</name>
    <dbReference type="NCBI Taxonomy" id="1202724"/>
    <lineage>
        <taxon>Bacteria</taxon>
        <taxon>Pseudomonadati</taxon>
        <taxon>Bacteroidota</taxon>
        <taxon>Flavobacteriia</taxon>
        <taxon>Flavobacteriales</taxon>
        <taxon>Flavobacteriaceae</taxon>
        <taxon>Flavobacterium</taxon>
    </lineage>
</organism>
<reference evidence="1 2" key="1">
    <citation type="submission" date="2015-08" db="EMBL/GenBank/DDBJ databases">
        <title>Whole genome sequence of Flavobacterium akiainvivens IK-1T, from decaying Wikstroemia oahuensis, an endemic Hawaiian shrub.</title>
        <authorList>
            <person name="Wan X."/>
            <person name="Hou S."/>
            <person name="Saito J."/>
            <person name="Donachie S."/>
        </authorList>
    </citation>
    <scope>NUCLEOTIDE SEQUENCE [LARGE SCALE GENOMIC DNA]</scope>
    <source>
        <strain evidence="1 2">IK-1</strain>
    </source>
</reference>
<dbReference type="STRING" id="1202724.AM493_01050"/>
<dbReference type="RefSeq" id="WP_054405826.1">
    <property type="nucleotide sequence ID" value="NZ_FOYA01000013.1"/>
</dbReference>
<dbReference type="EMBL" id="LIYD01000005">
    <property type="protein sequence ID" value="KOS04786.1"/>
    <property type="molecule type" value="Genomic_DNA"/>
</dbReference>
<evidence type="ECO:0000313" key="1">
    <source>
        <dbReference type="EMBL" id="KOS04786.1"/>
    </source>
</evidence>
<comment type="caution">
    <text evidence="1">The sequence shown here is derived from an EMBL/GenBank/DDBJ whole genome shotgun (WGS) entry which is preliminary data.</text>
</comment>
<dbReference type="Proteomes" id="UP000037755">
    <property type="component" value="Unassembled WGS sequence"/>
</dbReference>
<dbReference type="OrthoDB" id="1210671at2"/>
<protein>
    <submittedName>
        <fullName evidence="1">Uncharacterized protein</fullName>
    </submittedName>
</protein>
<dbReference type="PATRIC" id="fig|1202724.3.peg.209"/>
<name>A0A0M9VGS3_9FLAO</name>
<accession>A0A0M9VGS3</accession>
<gene>
    <name evidence="1" type="ORF">AM493_01050</name>
</gene>
<dbReference type="AlphaFoldDB" id="A0A0M9VGS3"/>
<evidence type="ECO:0000313" key="2">
    <source>
        <dbReference type="Proteomes" id="UP000037755"/>
    </source>
</evidence>